<dbReference type="EMBL" id="CP064981">
    <property type="protein sequence ID" value="QQR92757.1"/>
    <property type="molecule type" value="Genomic_DNA"/>
</dbReference>
<organism evidence="2">
    <name type="scientific">Candidatus Iainarchaeum sp</name>
    <dbReference type="NCBI Taxonomy" id="3101447"/>
    <lineage>
        <taxon>Archaea</taxon>
        <taxon>Candidatus Iainarchaeota</taxon>
        <taxon>Candidatus Iainarchaeia</taxon>
        <taxon>Candidatus Iainarchaeales</taxon>
        <taxon>Candidatus Iainarchaeaceae</taxon>
        <taxon>Candidatus Iainarchaeum</taxon>
    </lineage>
</organism>
<dbReference type="Proteomes" id="UP000596004">
    <property type="component" value="Chromosome"/>
</dbReference>
<dbReference type="PANTHER" id="PTHR47354:SF5">
    <property type="entry name" value="PROTEIN RFBI"/>
    <property type="match status" value="1"/>
</dbReference>
<dbReference type="PROSITE" id="PS51384">
    <property type="entry name" value="FAD_FR"/>
    <property type="match status" value="1"/>
</dbReference>
<dbReference type="InterPro" id="IPR039261">
    <property type="entry name" value="FNR_nucleotide-bd"/>
</dbReference>
<dbReference type="InterPro" id="IPR001709">
    <property type="entry name" value="Flavoprot_Pyr_Nucl_cyt_Rdtase"/>
</dbReference>
<gene>
    <name evidence="2" type="ORF">IPJ89_00745</name>
</gene>
<dbReference type="Gene3D" id="2.40.30.10">
    <property type="entry name" value="Translation factors"/>
    <property type="match status" value="1"/>
</dbReference>
<dbReference type="Pfam" id="PF00970">
    <property type="entry name" value="FAD_binding_6"/>
    <property type="match status" value="1"/>
</dbReference>
<dbReference type="Gene3D" id="3.40.50.80">
    <property type="entry name" value="Nucleotide-binding domain of ferredoxin-NADP reductase (FNR) module"/>
    <property type="match status" value="1"/>
</dbReference>
<protein>
    <submittedName>
        <fullName evidence="2">FAD-dependent oxidoreductase</fullName>
    </submittedName>
</protein>
<dbReference type="AlphaFoldDB" id="A0A7T9DK31"/>
<dbReference type="SUPFAM" id="SSF63380">
    <property type="entry name" value="Riboflavin synthase domain-like"/>
    <property type="match status" value="1"/>
</dbReference>
<feature type="domain" description="FAD-binding FR-type" evidence="1">
    <location>
        <begin position="1"/>
        <end position="113"/>
    </location>
</feature>
<reference evidence="2" key="1">
    <citation type="submission" date="2020-11" db="EMBL/GenBank/DDBJ databases">
        <title>Connecting structure to function with the recovery of over 1000 high-quality activated sludge metagenome-assembled genomes encoding full-length rRNA genes using long-read sequencing.</title>
        <authorList>
            <person name="Singleton C.M."/>
            <person name="Petriglieri F."/>
            <person name="Kristensen J.M."/>
            <person name="Kirkegaard R.H."/>
            <person name="Michaelsen T.Y."/>
            <person name="Andersen M.H."/>
            <person name="Karst S.M."/>
            <person name="Dueholm M.S."/>
            <person name="Nielsen P.H."/>
            <person name="Albertsen M."/>
        </authorList>
    </citation>
    <scope>NUCLEOTIDE SEQUENCE</scope>
    <source>
        <strain evidence="2">Fred_18-Q3-R57-64_BAT3C.431</strain>
    </source>
</reference>
<dbReference type="CDD" id="cd00322">
    <property type="entry name" value="FNR_like"/>
    <property type="match status" value="1"/>
</dbReference>
<dbReference type="InterPro" id="IPR001433">
    <property type="entry name" value="OxRdtase_FAD/NAD-bd"/>
</dbReference>
<proteinExistence type="predicted"/>
<dbReference type="SUPFAM" id="SSF52343">
    <property type="entry name" value="Ferredoxin reductase-like, C-terminal NADP-linked domain"/>
    <property type="match status" value="1"/>
</dbReference>
<dbReference type="GO" id="GO:0016491">
    <property type="term" value="F:oxidoreductase activity"/>
    <property type="evidence" value="ECO:0007669"/>
    <property type="project" value="InterPro"/>
</dbReference>
<sequence length="245" mass="27908">MPEFTTKITRIRDYPVPEGAPTRVFECHLPAGVAYPYTSGQFAMIAHPNVRLLANQALMKWSSYSISSSPEQKGILEFCIGDGSPTGVSHQLMTMKEGDEFMVRGPFGKFLLDENQEEYIFLATGTGIAPLISMIRTLLAKGNKKPITLYFGFRYPSQYMYREELTEMQANHPNFKAVITASRPDAEWKHHHGYVQDALKNHASAIDKKNIRVYICGKPEIAEKLIEFCLHDMQFAQEHVLMEKW</sequence>
<dbReference type="Pfam" id="PF00175">
    <property type="entry name" value="NAD_binding_1"/>
    <property type="match status" value="1"/>
</dbReference>
<name>A0A7T9DK31_9ARCH</name>
<dbReference type="InterPro" id="IPR017938">
    <property type="entry name" value="Riboflavin_synthase-like_b-brl"/>
</dbReference>
<dbReference type="PANTHER" id="PTHR47354">
    <property type="entry name" value="NADH OXIDOREDUCTASE HCR"/>
    <property type="match status" value="1"/>
</dbReference>
<dbReference type="PRINTS" id="PR00410">
    <property type="entry name" value="PHEHYDRXLASE"/>
</dbReference>
<dbReference type="PRINTS" id="PR00371">
    <property type="entry name" value="FPNCR"/>
</dbReference>
<evidence type="ECO:0000259" key="1">
    <source>
        <dbReference type="PROSITE" id="PS51384"/>
    </source>
</evidence>
<dbReference type="InterPro" id="IPR050415">
    <property type="entry name" value="MRET"/>
</dbReference>
<dbReference type="InterPro" id="IPR017927">
    <property type="entry name" value="FAD-bd_FR_type"/>
</dbReference>
<dbReference type="InterPro" id="IPR008333">
    <property type="entry name" value="Cbr1-like_FAD-bd_dom"/>
</dbReference>
<evidence type="ECO:0000313" key="2">
    <source>
        <dbReference type="EMBL" id="QQR92757.1"/>
    </source>
</evidence>
<accession>A0A7T9DK31</accession>